<protein>
    <submittedName>
        <fullName evidence="2">Uncharacterized protein</fullName>
    </submittedName>
</protein>
<keyword evidence="3" id="KW-1185">Reference proteome</keyword>
<dbReference type="Ensembl" id="ENSPNAT00000047712.1">
    <property type="protein sequence ID" value="ENSPNAP00000067678.1"/>
    <property type="gene ID" value="ENSPNAG00000033782.1"/>
</dbReference>
<evidence type="ECO:0000313" key="2">
    <source>
        <dbReference type="Ensembl" id="ENSPNAP00000067678.1"/>
    </source>
</evidence>
<reference evidence="2 3" key="1">
    <citation type="submission" date="2020-10" db="EMBL/GenBank/DDBJ databases">
        <title>Pygocentrus nattereri (red-bellied piranha) genome, fPygNat1, primary haplotype.</title>
        <authorList>
            <person name="Myers G."/>
            <person name="Meyer A."/>
            <person name="Karagic N."/>
            <person name="Pippel M."/>
            <person name="Winkler S."/>
            <person name="Tracey A."/>
            <person name="Wood J."/>
            <person name="Formenti G."/>
            <person name="Howe K."/>
            <person name="Fedrigo O."/>
            <person name="Jarvis E.D."/>
        </authorList>
    </citation>
    <scope>NUCLEOTIDE SEQUENCE [LARGE SCALE GENOMIC DNA]</scope>
</reference>
<organism evidence="2 3">
    <name type="scientific">Pygocentrus nattereri</name>
    <name type="common">Red-bellied piranha</name>
    <dbReference type="NCBI Taxonomy" id="42514"/>
    <lineage>
        <taxon>Eukaryota</taxon>
        <taxon>Metazoa</taxon>
        <taxon>Chordata</taxon>
        <taxon>Craniata</taxon>
        <taxon>Vertebrata</taxon>
        <taxon>Euteleostomi</taxon>
        <taxon>Actinopterygii</taxon>
        <taxon>Neopterygii</taxon>
        <taxon>Teleostei</taxon>
        <taxon>Ostariophysi</taxon>
        <taxon>Characiformes</taxon>
        <taxon>Characoidei</taxon>
        <taxon>Pygocentrus</taxon>
    </lineage>
</organism>
<dbReference type="Proteomes" id="UP001501920">
    <property type="component" value="Chromosome 9"/>
</dbReference>
<dbReference type="GeneTree" id="ENSGT01120000277795"/>
<feature type="region of interest" description="Disordered" evidence="1">
    <location>
        <begin position="1"/>
        <end position="25"/>
    </location>
</feature>
<dbReference type="AlphaFoldDB" id="A0AAR2KTM3"/>
<sequence length="52" mass="5443">AGPVSTLAWSGGQPSPRHPGSNWGLGVLHKDTSVMDCQLWGSNRQPSLTSSP</sequence>
<accession>A0AAR2KTM3</accession>
<name>A0AAR2KTM3_PYGNA</name>
<reference evidence="2" key="3">
    <citation type="submission" date="2025-09" db="UniProtKB">
        <authorList>
            <consortium name="Ensembl"/>
        </authorList>
    </citation>
    <scope>IDENTIFICATION</scope>
</reference>
<evidence type="ECO:0000256" key="1">
    <source>
        <dbReference type="SAM" id="MobiDB-lite"/>
    </source>
</evidence>
<reference evidence="2" key="2">
    <citation type="submission" date="2025-08" db="UniProtKB">
        <authorList>
            <consortium name="Ensembl"/>
        </authorList>
    </citation>
    <scope>IDENTIFICATION</scope>
</reference>
<evidence type="ECO:0000313" key="3">
    <source>
        <dbReference type="Proteomes" id="UP001501920"/>
    </source>
</evidence>
<proteinExistence type="predicted"/>